<evidence type="ECO:0000313" key="2">
    <source>
        <dbReference type="Proteomes" id="UP000315925"/>
    </source>
</evidence>
<dbReference type="AlphaFoldDB" id="A0A516TLB8"/>
<dbReference type="Proteomes" id="UP000315925">
    <property type="component" value="Chromosome"/>
</dbReference>
<evidence type="ECO:0000313" key="1">
    <source>
        <dbReference type="EMBL" id="QDQ41964.1"/>
    </source>
</evidence>
<gene>
    <name evidence="1" type="ORF">kam1_718</name>
</gene>
<organism evidence="1 2">
    <name type="scientific">Methylacidiphilum kamchatkense Kam1</name>
    <dbReference type="NCBI Taxonomy" id="1202785"/>
    <lineage>
        <taxon>Bacteria</taxon>
        <taxon>Pseudomonadati</taxon>
        <taxon>Verrucomicrobiota</taxon>
        <taxon>Methylacidiphilae</taxon>
        <taxon>Methylacidiphilales</taxon>
        <taxon>Methylacidiphilaceae</taxon>
        <taxon>Methylacidiphilum (ex Ratnadevi et al. 2023)</taxon>
    </lineage>
</organism>
<reference evidence="2" key="1">
    <citation type="submission" date="2019-03" db="EMBL/GenBank/DDBJ databases">
        <title>Complete genome of Methylacidiphilum kamchatkense Kam1.</title>
        <authorList>
            <person name="Kruse T."/>
            <person name="Murarilal Ratnadevi C."/>
            <person name="Erikstad H.-A."/>
            <person name="Birkeland N.-K."/>
        </authorList>
    </citation>
    <scope>NUCLEOTIDE SEQUENCE [LARGE SCALE GENOMIC DNA]</scope>
    <source>
        <strain evidence="2">kam1</strain>
    </source>
</reference>
<dbReference type="EMBL" id="CP037899">
    <property type="protein sequence ID" value="QDQ41964.1"/>
    <property type="molecule type" value="Genomic_DNA"/>
</dbReference>
<protein>
    <submittedName>
        <fullName evidence="1">Uncharacterized protein</fullName>
    </submittedName>
</protein>
<sequence length="45" mass="5353">MDELRSEISSRSTSQKKYRTTRLKKDGIVLTDLKFALYILFCFLH</sequence>
<name>A0A516TLB8_9BACT</name>
<dbReference type="KEGG" id="mkc:kam1_718"/>
<accession>A0A516TLB8</accession>
<proteinExistence type="predicted"/>